<dbReference type="NCBIfam" id="TIGR01201">
    <property type="entry name" value="HU_rel"/>
    <property type="match status" value="1"/>
</dbReference>
<dbReference type="GO" id="GO:0003677">
    <property type="term" value="F:DNA binding"/>
    <property type="evidence" value="ECO:0007669"/>
    <property type="project" value="UniProtKB-KW"/>
</dbReference>
<dbReference type="RefSeq" id="WP_073314496.1">
    <property type="nucleotide sequence ID" value="NZ_FQZN01000028.1"/>
</dbReference>
<feature type="region of interest" description="Disordered" evidence="2">
    <location>
        <begin position="137"/>
        <end position="156"/>
    </location>
</feature>
<evidence type="ECO:0000259" key="3">
    <source>
        <dbReference type="Pfam" id="PF18291"/>
    </source>
</evidence>
<feature type="compositionally biased region" description="Gly residues" evidence="2">
    <location>
        <begin position="138"/>
        <end position="148"/>
    </location>
</feature>
<dbReference type="AlphaFoldDB" id="A0A1M6JBS0"/>
<dbReference type="InterPro" id="IPR005902">
    <property type="entry name" value="HU_DNA-bd_put"/>
</dbReference>
<evidence type="ECO:0000313" key="4">
    <source>
        <dbReference type="EMBL" id="SHJ44141.1"/>
    </source>
</evidence>
<sequence length="156" mass="16432">MAFFKPIYKKLSKKWHPQAVSVGKPIEMDELCKQIALISTVSSADTKATLEALGLVLGTCMNTGRTVHVEGLGTFYYTCISTGKGVDAAEKVNANQISGTRVRFVPESHRQGSTITRGLIGENVTWANINSISQLDGTGSGGSSGGDGGIEENPLG</sequence>
<evidence type="ECO:0000256" key="2">
    <source>
        <dbReference type="SAM" id="MobiDB-lite"/>
    </source>
</evidence>
<protein>
    <submittedName>
        <fullName evidence="4">DNA-binding protein, histone-like, putative</fullName>
    </submittedName>
</protein>
<dbReference type="SUPFAM" id="SSF47729">
    <property type="entry name" value="IHF-like DNA-binding proteins"/>
    <property type="match status" value="1"/>
</dbReference>
<keyword evidence="5" id="KW-1185">Reference proteome</keyword>
<dbReference type="InterPro" id="IPR010992">
    <property type="entry name" value="IHF-like_DNA-bd_dom_sf"/>
</dbReference>
<keyword evidence="1 4" id="KW-0238">DNA-binding</keyword>
<name>A0A1M6JBS0_9BACE</name>
<evidence type="ECO:0000313" key="5">
    <source>
        <dbReference type="Proteomes" id="UP000184192"/>
    </source>
</evidence>
<proteinExistence type="predicted"/>
<evidence type="ECO:0000256" key="1">
    <source>
        <dbReference type="ARBA" id="ARBA00023125"/>
    </source>
</evidence>
<reference evidence="5" key="1">
    <citation type="submission" date="2016-11" db="EMBL/GenBank/DDBJ databases">
        <authorList>
            <person name="Varghese N."/>
            <person name="Submissions S."/>
        </authorList>
    </citation>
    <scope>NUCLEOTIDE SEQUENCE [LARGE SCALE GENOMIC DNA]</scope>
    <source>
        <strain evidence="5">DSM 26884</strain>
    </source>
</reference>
<organism evidence="4 5">
    <name type="scientific">Bacteroides stercorirosoris</name>
    <dbReference type="NCBI Taxonomy" id="871324"/>
    <lineage>
        <taxon>Bacteria</taxon>
        <taxon>Pseudomonadati</taxon>
        <taxon>Bacteroidota</taxon>
        <taxon>Bacteroidia</taxon>
        <taxon>Bacteroidales</taxon>
        <taxon>Bacteroidaceae</taxon>
        <taxon>Bacteroides</taxon>
    </lineage>
</organism>
<dbReference type="eggNOG" id="COG0776">
    <property type="taxonomic scope" value="Bacteria"/>
</dbReference>
<dbReference type="EMBL" id="FQZN01000028">
    <property type="protein sequence ID" value="SHJ44141.1"/>
    <property type="molecule type" value="Genomic_DNA"/>
</dbReference>
<dbReference type="Proteomes" id="UP000184192">
    <property type="component" value="Unassembled WGS sequence"/>
</dbReference>
<accession>A0A1M6JBS0</accession>
<dbReference type="Pfam" id="PF18291">
    <property type="entry name" value="HU-HIG"/>
    <property type="match status" value="1"/>
</dbReference>
<dbReference type="GeneID" id="92713863"/>
<feature type="domain" description="HU" evidence="3">
    <location>
        <begin position="12"/>
        <end position="109"/>
    </location>
</feature>
<gene>
    <name evidence="4" type="ORF">SAMN05444350_12834</name>
</gene>
<dbReference type="InterPro" id="IPR041607">
    <property type="entry name" value="HU-HIG"/>
</dbReference>